<dbReference type="Pfam" id="PF13416">
    <property type="entry name" value="SBP_bac_8"/>
    <property type="match status" value="1"/>
</dbReference>
<dbReference type="PANTHER" id="PTHR30061">
    <property type="entry name" value="MALTOSE-BINDING PERIPLASMIC PROTEIN"/>
    <property type="match status" value="1"/>
</dbReference>
<keyword evidence="3" id="KW-0762">Sugar transport</keyword>
<dbReference type="OrthoDB" id="42146at2157"/>
<organism evidence="6 7">
    <name type="scientific">Haladaptatus litoreus</name>
    <dbReference type="NCBI Taxonomy" id="553468"/>
    <lineage>
        <taxon>Archaea</taxon>
        <taxon>Methanobacteriati</taxon>
        <taxon>Methanobacteriota</taxon>
        <taxon>Stenosarchaea group</taxon>
        <taxon>Halobacteria</taxon>
        <taxon>Halobacteriales</taxon>
        <taxon>Haladaptataceae</taxon>
        <taxon>Haladaptatus</taxon>
    </lineage>
</organism>
<evidence type="ECO:0000256" key="5">
    <source>
        <dbReference type="SAM" id="MobiDB-lite"/>
    </source>
</evidence>
<dbReference type="Gene3D" id="3.40.190.10">
    <property type="entry name" value="Periplasmic binding protein-like II"/>
    <property type="match status" value="2"/>
</dbReference>
<dbReference type="PROSITE" id="PS51257">
    <property type="entry name" value="PROKAR_LIPOPROTEIN"/>
    <property type="match status" value="1"/>
</dbReference>
<name>A0A1N7DXE8_9EURY</name>
<dbReference type="InterPro" id="IPR006060">
    <property type="entry name" value="Maltose/Cyclodextrin-bd"/>
</dbReference>
<dbReference type="InterPro" id="IPR006059">
    <property type="entry name" value="SBP"/>
</dbReference>
<evidence type="ECO:0000313" key="6">
    <source>
        <dbReference type="EMBL" id="SIR80513.1"/>
    </source>
</evidence>
<dbReference type="Proteomes" id="UP000186914">
    <property type="component" value="Unassembled WGS sequence"/>
</dbReference>
<dbReference type="GO" id="GO:1901982">
    <property type="term" value="F:maltose binding"/>
    <property type="evidence" value="ECO:0007669"/>
    <property type="project" value="TreeGrafter"/>
</dbReference>
<keyword evidence="7" id="KW-1185">Reference proteome</keyword>
<dbReference type="PRINTS" id="PR00181">
    <property type="entry name" value="MALTOSEBP"/>
</dbReference>
<dbReference type="GO" id="GO:0015768">
    <property type="term" value="P:maltose transport"/>
    <property type="evidence" value="ECO:0007669"/>
    <property type="project" value="TreeGrafter"/>
</dbReference>
<evidence type="ECO:0000256" key="1">
    <source>
        <dbReference type="ARBA" id="ARBA00008520"/>
    </source>
</evidence>
<evidence type="ECO:0000313" key="7">
    <source>
        <dbReference type="Proteomes" id="UP000186914"/>
    </source>
</evidence>
<sequence>MSYPRRRFIQTGGALAGATLAGCISVNDGNSDDDTSGDGSGDGDSSGGTAQLWHSRPKGPKKNLEENVGTFGSETEFAIQLSEISELEKKLENAIPAGKGPHMFQWAHDWIGEYQPSGFLSDQKSDLSVDLESTYTDAAAKAVQFNGEVLGLPWAAETVSLLYNKELVDEPPETVADMQSIMDEHHDPGNGKYGLSFPIDPYFISGYVQAFGGFYYDEQNDELGLTNEKTLQGFRFVRDELMKYIPKDHAYDPQAAVFNEGNAPFAINGPWFLGTVRDSDLDVGVAPLPKPEGGEPKPYTTVKMWYFSKKMNDGGKSAEAARKFAEWHTTNTDVLSALADQHGFIPVHQDLAGSDELSAATKAYSQTVQMGEPIPTHKHMASVWDPLKNAFTKVAKGNQDAKPAFQQAEKTIKQNWD</sequence>
<reference evidence="7" key="1">
    <citation type="submission" date="2017-01" db="EMBL/GenBank/DDBJ databases">
        <authorList>
            <person name="Varghese N."/>
            <person name="Submissions S."/>
        </authorList>
    </citation>
    <scope>NUCLEOTIDE SEQUENCE [LARGE SCALE GENOMIC DNA]</scope>
    <source>
        <strain evidence="7">CGMCC 1.7737</strain>
    </source>
</reference>
<evidence type="ECO:0000256" key="2">
    <source>
        <dbReference type="ARBA" id="ARBA00022448"/>
    </source>
</evidence>
<feature type="region of interest" description="Disordered" evidence="5">
    <location>
        <begin position="27"/>
        <end position="69"/>
    </location>
</feature>
<dbReference type="PANTHER" id="PTHR30061:SF50">
    <property type="entry name" value="MALTOSE_MALTODEXTRIN-BINDING PERIPLASMIC PROTEIN"/>
    <property type="match status" value="1"/>
</dbReference>
<keyword evidence="4" id="KW-0732">Signal</keyword>
<evidence type="ECO:0000256" key="3">
    <source>
        <dbReference type="ARBA" id="ARBA00022597"/>
    </source>
</evidence>
<proteinExistence type="inferred from homology"/>
<dbReference type="AlphaFoldDB" id="A0A1N7DXE8"/>
<dbReference type="EMBL" id="FTNO01000005">
    <property type="protein sequence ID" value="SIR80513.1"/>
    <property type="molecule type" value="Genomic_DNA"/>
</dbReference>
<evidence type="ECO:0000256" key="4">
    <source>
        <dbReference type="ARBA" id="ARBA00022729"/>
    </source>
</evidence>
<dbReference type="GO" id="GO:0055052">
    <property type="term" value="C:ATP-binding cassette (ABC) transporter complex, substrate-binding subunit-containing"/>
    <property type="evidence" value="ECO:0007669"/>
    <property type="project" value="TreeGrafter"/>
</dbReference>
<gene>
    <name evidence="6" type="ORF">SAMN05421858_3831</name>
</gene>
<accession>A0A1N7DXE8</accession>
<dbReference type="SUPFAM" id="SSF53850">
    <property type="entry name" value="Periplasmic binding protein-like II"/>
    <property type="match status" value="1"/>
</dbReference>
<dbReference type="GO" id="GO:0015144">
    <property type="term" value="F:carbohydrate transmembrane transporter activity"/>
    <property type="evidence" value="ECO:0007669"/>
    <property type="project" value="InterPro"/>
</dbReference>
<dbReference type="GO" id="GO:0042956">
    <property type="term" value="P:maltodextrin transmembrane transport"/>
    <property type="evidence" value="ECO:0007669"/>
    <property type="project" value="TreeGrafter"/>
</dbReference>
<protein>
    <submittedName>
        <fullName evidence="6">Arabinogalactan oligomer / maltooligosaccharide transport system substrate-binding protein</fullName>
    </submittedName>
</protein>
<keyword evidence="2" id="KW-0813">Transport</keyword>
<comment type="similarity">
    <text evidence="1">Belongs to the bacterial solute-binding protein 1 family.</text>
</comment>
<dbReference type="RefSeq" id="WP_076431673.1">
    <property type="nucleotide sequence ID" value="NZ_FTNO01000005.1"/>
</dbReference>